<dbReference type="Gene3D" id="1.10.20.10">
    <property type="entry name" value="Histone, subunit A"/>
    <property type="match status" value="1"/>
</dbReference>
<keyword evidence="4" id="KW-1185">Reference proteome</keyword>
<comment type="caution">
    <text evidence="3">The sequence shown here is derived from an EMBL/GenBank/DDBJ whole genome shotgun (WGS) entry which is preliminary data.</text>
</comment>
<dbReference type="SUPFAM" id="SSF47113">
    <property type="entry name" value="Histone-fold"/>
    <property type="match status" value="1"/>
</dbReference>
<evidence type="ECO:0000256" key="1">
    <source>
        <dbReference type="SAM" id="MobiDB-lite"/>
    </source>
</evidence>
<evidence type="ECO:0000313" key="4">
    <source>
        <dbReference type="Proteomes" id="UP001180020"/>
    </source>
</evidence>
<dbReference type="InterPro" id="IPR003958">
    <property type="entry name" value="CBFA_NFYB_domain"/>
</dbReference>
<evidence type="ECO:0000313" key="3">
    <source>
        <dbReference type="EMBL" id="KAK1305899.1"/>
    </source>
</evidence>
<gene>
    <name evidence="3" type="ORF">QJS10_CPA10g00384</name>
</gene>
<reference evidence="3" key="2">
    <citation type="submission" date="2023-06" db="EMBL/GenBank/DDBJ databases">
        <authorList>
            <person name="Ma L."/>
            <person name="Liu K.-W."/>
            <person name="Li Z."/>
            <person name="Hsiao Y.-Y."/>
            <person name="Qi Y."/>
            <person name="Fu T."/>
            <person name="Tang G."/>
            <person name="Zhang D."/>
            <person name="Sun W.-H."/>
            <person name="Liu D.-K."/>
            <person name="Li Y."/>
            <person name="Chen G.-Z."/>
            <person name="Liu X.-D."/>
            <person name="Liao X.-Y."/>
            <person name="Jiang Y.-T."/>
            <person name="Yu X."/>
            <person name="Hao Y."/>
            <person name="Huang J."/>
            <person name="Zhao X.-W."/>
            <person name="Ke S."/>
            <person name="Chen Y.-Y."/>
            <person name="Wu W.-L."/>
            <person name="Hsu J.-L."/>
            <person name="Lin Y.-F."/>
            <person name="Huang M.-D."/>
            <person name="Li C.-Y."/>
            <person name="Huang L."/>
            <person name="Wang Z.-W."/>
            <person name="Zhao X."/>
            <person name="Zhong W.-Y."/>
            <person name="Peng D.-H."/>
            <person name="Ahmad S."/>
            <person name="Lan S."/>
            <person name="Zhang J.-S."/>
            <person name="Tsai W.-C."/>
            <person name="Van De Peer Y."/>
            <person name="Liu Z.-J."/>
        </authorList>
    </citation>
    <scope>NUCLEOTIDE SEQUENCE</scope>
    <source>
        <strain evidence="3">CP</strain>
        <tissue evidence="3">Leaves</tissue>
    </source>
</reference>
<evidence type="ECO:0000259" key="2">
    <source>
        <dbReference type="Pfam" id="PF00808"/>
    </source>
</evidence>
<reference evidence="3" key="1">
    <citation type="journal article" date="2023" name="Nat. Commun.">
        <title>Diploid and tetraploid genomes of Acorus and the evolution of monocots.</title>
        <authorList>
            <person name="Ma L."/>
            <person name="Liu K.W."/>
            <person name="Li Z."/>
            <person name="Hsiao Y.Y."/>
            <person name="Qi Y."/>
            <person name="Fu T."/>
            <person name="Tang G.D."/>
            <person name="Zhang D."/>
            <person name="Sun W.H."/>
            <person name="Liu D.K."/>
            <person name="Li Y."/>
            <person name="Chen G.Z."/>
            <person name="Liu X.D."/>
            <person name="Liao X.Y."/>
            <person name="Jiang Y.T."/>
            <person name="Yu X."/>
            <person name="Hao Y."/>
            <person name="Huang J."/>
            <person name="Zhao X.W."/>
            <person name="Ke S."/>
            <person name="Chen Y.Y."/>
            <person name="Wu W.L."/>
            <person name="Hsu J.L."/>
            <person name="Lin Y.F."/>
            <person name="Huang M.D."/>
            <person name="Li C.Y."/>
            <person name="Huang L."/>
            <person name="Wang Z.W."/>
            <person name="Zhao X."/>
            <person name="Zhong W.Y."/>
            <person name="Peng D.H."/>
            <person name="Ahmad S."/>
            <person name="Lan S."/>
            <person name="Zhang J.S."/>
            <person name="Tsai W.C."/>
            <person name="Van de Peer Y."/>
            <person name="Liu Z.J."/>
        </authorList>
    </citation>
    <scope>NUCLEOTIDE SEQUENCE</scope>
    <source>
        <strain evidence="3">CP</strain>
    </source>
</reference>
<dbReference type="GO" id="GO:0046982">
    <property type="term" value="F:protein heterodimerization activity"/>
    <property type="evidence" value="ECO:0007669"/>
    <property type="project" value="InterPro"/>
</dbReference>
<dbReference type="Proteomes" id="UP001180020">
    <property type="component" value="Unassembled WGS sequence"/>
</dbReference>
<dbReference type="AlphaFoldDB" id="A0AAV9DXV8"/>
<dbReference type="EMBL" id="JAUJYO010000010">
    <property type="protein sequence ID" value="KAK1305899.1"/>
    <property type="molecule type" value="Genomic_DNA"/>
</dbReference>
<dbReference type="Pfam" id="PF00808">
    <property type="entry name" value="CBFD_NFYB_HMF"/>
    <property type="match status" value="1"/>
</dbReference>
<sequence length="147" mass="16536">MMDWDEGKVVFIDSSLEEEEQEQEQVQEEEMEENMRGSNAKTISAAQSNGNPNAKGKLGCLCRFPESRVRRLMRAEAPGDGFRATKDAVFLVNKATERFLQVLSGDACACSLRDRKRCIGYKHLYFVPKKVKAKEALEARASTEKGL</sequence>
<feature type="domain" description="Transcription factor CBF/NF-Y/archaeal histone" evidence="2">
    <location>
        <begin position="63"/>
        <end position="124"/>
    </location>
</feature>
<name>A0AAV9DXV8_ACOCL</name>
<feature type="compositionally biased region" description="Acidic residues" evidence="1">
    <location>
        <begin position="15"/>
        <end position="32"/>
    </location>
</feature>
<proteinExistence type="predicted"/>
<dbReference type="InterPro" id="IPR009072">
    <property type="entry name" value="Histone-fold"/>
</dbReference>
<organism evidence="3 4">
    <name type="scientific">Acorus calamus</name>
    <name type="common">Sweet flag</name>
    <dbReference type="NCBI Taxonomy" id="4465"/>
    <lineage>
        <taxon>Eukaryota</taxon>
        <taxon>Viridiplantae</taxon>
        <taxon>Streptophyta</taxon>
        <taxon>Embryophyta</taxon>
        <taxon>Tracheophyta</taxon>
        <taxon>Spermatophyta</taxon>
        <taxon>Magnoliopsida</taxon>
        <taxon>Liliopsida</taxon>
        <taxon>Acoraceae</taxon>
        <taxon>Acorus</taxon>
    </lineage>
</organism>
<feature type="region of interest" description="Disordered" evidence="1">
    <location>
        <begin position="13"/>
        <end position="38"/>
    </location>
</feature>
<accession>A0AAV9DXV8</accession>
<protein>
    <recommendedName>
        <fullName evidence="2">Transcription factor CBF/NF-Y/archaeal histone domain-containing protein</fullName>
    </recommendedName>
</protein>